<dbReference type="AlphaFoldDB" id="A0A951IYA9"/>
<dbReference type="PANTHER" id="PTHR40590">
    <property type="entry name" value="CYTOPLASMIC PROTEIN-RELATED"/>
    <property type="match status" value="1"/>
</dbReference>
<evidence type="ECO:0000313" key="2">
    <source>
        <dbReference type="EMBL" id="MBW3468592.1"/>
    </source>
</evidence>
<feature type="signal peptide" evidence="1">
    <location>
        <begin position="1"/>
        <end position="21"/>
    </location>
</feature>
<name>A0A951IYA9_9BACT</name>
<accession>A0A951IYA9</accession>
<dbReference type="PANTHER" id="PTHR40590:SF1">
    <property type="entry name" value="CYTOPLASMIC PROTEIN"/>
    <property type="match status" value="1"/>
</dbReference>
<keyword evidence="3" id="KW-1185">Reference proteome</keyword>
<proteinExistence type="predicted"/>
<evidence type="ECO:0000256" key="1">
    <source>
        <dbReference type="SAM" id="SignalP"/>
    </source>
</evidence>
<protein>
    <submittedName>
        <fullName evidence="2">TraB/GumN family protein</fullName>
    </submittedName>
</protein>
<dbReference type="EMBL" id="RPHB01000005">
    <property type="protein sequence ID" value="MBW3468592.1"/>
    <property type="molecule type" value="Genomic_DNA"/>
</dbReference>
<organism evidence="2 3">
    <name type="scientific">Arthrospiribacter ruber</name>
    <dbReference type="NCBI Taxonomy" id="2487934"/>
    <lineage>
        <taxon>Bacteria</taxon>
        <taxon>Pseudomonadati</taxon>
        <taxon>Bacteroidota</taxon>
        <taxon>Cytophagia</taxon>
        <taxon>Cytophagales</taxon>
        <taxon>Cyclobacteriaceae</taxon>
        <taxon>Arthrospiribacter</taxon>
    </lineage>
</organism>
<dbReference type="Pfam" id="PF01963">
    <property type="entry name" value="TraB_PrgY_gumN"/>
    <property type="match status" value="1"/>
</dbReference>
<dbReference type="InterPro" id="IPR002816">
    <property type="entry name" value="TraB/PrgY/GumN_fam"/>
</dbReference>
<feature type="chain" id="PRO_5037973886" evidence="1">
    <location>
        <begin position="22"/>
        <end position="287"/>
    </location>
</feature>
<sequence>MKNRFLRSLLLLQVIFFQSFAQSESSLLWKISGNGLENSSYVFGTIHIICEDDFMMNETIMEALAGTEKLFLEIDMADPDMMAKMSKITFNEGMKNISEYMDKEQQEHFDRFFKENFGAGLDRFGSMKPFMLSSLVLTRLIPCEQQSSYEQFFVSQAQQNKLKIEGLETLEFQAGLFDQIPIKDQIKDLSESLMDMEKGKKEFEELIQVYLTNDIEHIHDHILDSPLLGNYGDLLVYERNRNWIPQIEEAMANSPIFVAVGAGHLGSENGVIHLLKQQGYTVEAVKY</sequence>
<evidence type="ECO:0000313" key="3">
    <source>
        <dbReference type="Proteomes" id="UP000727490"/>
    </source>
</evidence>
<dbReference type="RefSeq" id="WP_219290131.1">
    <property type="nucleotide sequence ID" value="NZ_RPHB01000005.1"/>
</dbReference>
<gene>
    <name evidence="2" type="ORF">EGN73_12320</name>
</gene>
<dbReference type="CDD" id="cd14789">
    <property type="entry name" value="Tiki"/>
    <property type="match status" value="1"/>
</dbReference>
<comment type="caution">
    <text evidence="2">The sequence shown here is derived from an EMBL/GenBank/DDBJ whole genome shotgun (WGS) entry which is preliminary data.</text>
</comment>
<reference evidence="2 3" key="1">
    <citation type="journal article" date="2020" name="Syst. Appl. Microbiol.">
        <title>Arthrospiribacter ruber gen. nov., sp. nov., a novel bacterium isolated from Arthrospira cultures.</title>
        <authorList>
            <person name="Waleron M."/>
            <person name="Misztak A."/>
            <person name="Waleron M.M."/>
            <person name="Furmaniak M."/>
            <person name="Mrozik A."/>
            <person name="Waleron K."/>
        </authorList>
    </citation>
    <scope>NUCLEOTIDE SEQUENCE [LARGE SCALE GENOMIC DNA]</scope>
    <source>
        <strain evidence="2 3">DPMB0001</strain>
    </source>
</reference>
<dbReference type="Proteomes" id="UP000727490">
    <property type="component" value="Unassembled WGS sequence"/>
</dbReference>
<dbReference type="InterPro" id="IPR047111">
    <property type="entry name" value="YbaP-like"/>
</dbReference>
<keyword evidence="1" id="KW-0732">Signal</keyword>